<dbReference type="InterPro" id="IPR032466">
    <property type="entry name" value="Metal_Hydrolase"/>
</dbReference>
<dbReference type="GO" id="GO:0016810">
    <property type="term" value="F:hydrolase activity, acting on carbon-nitrogen (but not peptide) bonds"/>
    <property type="evidence" value="ECO:0007669"/>
    <property type="project" value="InterPro"/>
</dbReference>
<dbReference type="Gene3D" id="3.20.20.140">
    <property type="entry name" value="Metal-dependent hydrolases"/>
    <property type="match status" value="1"/>
</dbReference>
<dbReference type="EMBL" id="UINC01102278">
    <property type="protein sequence ID" value="SVC63777.1"/>
    <property type="molecule type" value="Genomic_DNA"/>
</dbReference>
<dbReference type="Pfam" id="PF01979">
    <property type="entry name" value="Amidohydro_1"/>
    <property type="match status" value="1"/>
</dbReference>
<dbReference type="Gene3D" id="2.30.40.10">
    <property type="entry name" value="Urease, subunit C, domain 1"/>
    <property type="match status" value="1"/>
</dbReference>
<dbReference type="PANTHER" id="PTHR43135:SF3">
    <property type="entry name" value="ALPHA-D-RIBOSE 1-METHYLPHOSPHONATE 5-TRIPHOSPHATE DIPHOSPHATASE"/>
    <property type="match status" value="1"/>
</dbReference>
<dbReference type="InterPro" id="IPR051781">
    <property type="entry name" value="Metallo-dep_Hydrolase"/>
</dbReference>
<reference evidence="2" key="1">
    <citation type="submission" date="2018-05" db="EMBL/GenBank/DDBJ databases">
        <authorList>
            <person name="Lanie J.A."/>
            <person name="Ng W.-L."/>
            <person name="Kazmierczak K.M."/>
            <person name="Andrzejewski T.M."/>
            <person name="Davidsen T.M."/>
            <person name="Wayne K.J."/>
            <person name="Tettelin H."/>
            <person name="Glass J.I."/>
            <person name="Rusch D."/>
            <person name="Podicherti R."/>
            <person name="Tsui H.-C.T."/>
            <person name="Winkler M.E."/>
        </authorList>
    </citation>
    <scope>NUCLEOTIDE SEQUENCE</scope>
</reference>
<dbReference type="PANTHER" id="PTHR43135">
    <property type="entry name" value="ALPHA-D-RIBOSE 1-METHYLPHOSPHONATE 5-TRIPHOSPHATE DIPHOSPHATASE"/>
    <property type="match status" value="1"/>
</dbReference>
<feature type="non-terminal residue" evidence="2">
    <location>
        <position position="1"/>
    </location>
</feature>
<dbReference type="InterPro" id="IPR006680">
    <property type="entry name" value="Amidohydro-rel"/>
</dbReference>
<name>A0A382NTR4_9ZZZZ</name>
<evidence type="ECO:0000313" key="2">
    <source>
        <dbReference type="EMBL" id="SVC63777.1"/>
    </source>
</evidence>
<proteinExistence type="predicted"/>
<gene>
    <name evidence="2" type="ORF">METZ01_LOCUS316631</name>
</gene>
<dbReference type="InterPro" id="IPR011059">
    <property type="entry name" value="Metal-dep_hydrolase_composite"/>
</dbReference>
<protein>
    <recommendedName>
        <fullName evidence="1">Amidohydrolase-related domain-containing protein</fullName>
    </recommendedName>
</protein>
<organism evidence="2">
    <name type="scientific">marine metagenome</name>
    <dbReference type="NCBI Taxonomy" id="408172"/>
    <lineage>
        <taxon>unclassified sequences</taxon>
        <taxon>metagenomes</taxon>
        <taxon>ecological metagenomes</taxon>
    </lineage>
</organism>
<accession>A0A382NTR4</accession>
<sequence length="301" mass="33425">AMLTSVGGTAGRLIPDKGTIGYGKVVNGNDEIVAEVRRQIKMGADWIKVHVTGLIPNHKERGEIQVWSKEEMELICKVAHDLGTPVMGHCRGSNSIRDAAISGFDLILHGTLMKPDALEAVVKRKIPIVPTFTFQANLIDYGHFVGASTYIKDLFRREIIDSAEMLRKAYDHGVPILCGTESGFSVTPYGQWHYREMEILMKEMGFTALEAIRSSTSVNAFAMRLEGEIGRIEEGAFADLIIVSVDPIKDITSLGDLENIKMIMKSGEIQKFEEEMNRLSIPGWRVVSYGQILSKDLVNKK</sequence>
<feature type="domain" description="Amidohydrolase-related" evidence="1">
    <location>
        <begin position="10"/>
        <end position="269"/>
    </location>
</feature>
<dbReference type="SUPFAM" id="SSF51556">
    <property type="entry name" value="Metallo-dependent hydrolases"/>
    <property type="match status" value="1"/>
</dbReference>
<dbReference type="AlphaFoldDB" id="A0A382NTR4"/>
<evidence type="ECO:0000259" key="1">
    <source>
        <dbReference type="Pfam" id="PF01979"/>
    </source>
</evidence>